<dbReference type="InterPro" id="IPR006261">
    <property type="entry name" value="dGTPase"/>
</dbReference>
<dbReference type="PANTHER" id="PTHR11373:SF43">
    <property type="entry name" value="DEOXYGUANOSINETRIPHOSPHATE TRIPHOSPHOHYDROLASE-LIKE PROTEIN"/>
    <property type="match status" value="1"/>
</dbReference>
<dbReference type="Gene3D" id="1.10.3210.10">
    <property type="entry name" value="Hypothetical protein af1432"/>
    <property type="match status" value="1"/>
</dbReference>
<name>A0A5Q2N131_9FIRM</name>
<reference evidence="5" key="1">
    <citation type="submission" date="2019-11" db="EMBL/GenBank/DDBJ databases">
        <title>Genome sequence of Heliorestis convoluta strain HH, an alkaliphilic and minimalistic phototrophic bacterium from a soda lake in Egypt.</title>
        <authorList>
            <person name="Dewey E.D."/>
            <person name="Stokes L.M."/>
            <person name="Burchell B.M."/>
            <person name="Shaffer K.N."/>
            <person name="Huntington A.M."/>
            <person name="Baker J.M."/>
            <person name="Nadendla S."/>
            <person name="Giglio M.G."/>
            <person name="Touchman J.W."/>
            <person name="Blankenship R.E."/>
            <person name="Madigan M.T."/>
            <person name="Sattley W.M."/>
        </authorList>
    </citation>
    <scope>NUCLEOTIDE SEQUENCE [LARGE SCALE GENOMIC DNA]</scope>
    <source>
        <strain evidence="5">HH</strain>
    </source>
</reference>
<dbReference type="SMART" id="SM00471">
    <property type="entry name" value="HDc"/>
    <property type="match status" value="1"/>
</dbReference>
<dbReference type="SUPFAM" id="SSF109604">
    <property type="entry name" value="HD-domain/PDEase-like"/>
    <property type="match status" value="1"/>
</dbReference>
<dbReference type="Pfam" id="PF01966">
    <property type="entry name" value="HD"/>
    <property type="match status" value="1"/>
</dbReference>
<sequence>MLCQNGSNKNSVVSFGCLSEQDKQYCTEQRNLASYRSKFMQDRDRVLYSRPFLRLAGKTQVYGTGYDDHARNRLTHSLEVAQISKTIASALNLEYGSIIKIDLDLVEAIALGHDIGHTPFGHAGERKLDEILNYEDEDINKRLELPSSPCIDLISIMDKNRGFKHNWQSVRIVNDLSRDFYDFNMELSSITVSGILFHSSLKFTKREEPPQFYLDRYKKQIIVNQGNYVWSLEGLIVEIADEIAQRHHDIEDAISCHYLTPKKVIELLKNSLDELEKRDEKFKNKEIPDGFNNILDEILKANDSSEKELEEYKDTDIFLRQISKYIVNWLVADCVQTTAEQLKEVIKDSEIRDMNIIDDKYEYERRIKKDIVKLSPKTAFADKLLQYRLKKVVLNSRNVQRMDNRGSFIIRKLVLAYITSPQQMPDKTIFSLFREYVKNFYNEHMSEIEKECNRYLFKDAADARNALDYCLNDEKSTEIIFSKEHKVSLDKTKFKLSLLRVIADYIAGMTDSYAEKEYRKLYAIDHDIEA</sequence>
<dbReference type="GO" id="GO:0006203">
    <property type="term" value="P:dGTP catabolic process"/>
    <property type="evidence" value="ECO:0007669"/>
    <property type="project" value="TreeGrafter"/>
</dbReference>
<keyword evidence="1 4" id="KW-0378">Hydrolase</keyword>
<keyword evidence="5" id="KW-1185">Reference proteome</keyword>
<dbReference type="Pfam" id="PF13286">
    <property type="entry name" value="HD_assoc"/>
    <property type="match status" value="1"/>
</dbReference>
<dbReference type="InterPro" id="IPR026875">
    <property type="entry name" value="PHydrolase_assoc_dom"/>
</dbReference>
<dbReference type="EMBL" id="CP045875">
    <property type="protein sequence ID" value="QGG48051.1"/>
    <property type="molecule type" value="Genomic_DNA"/>
</dbReference>
<evidence type="ECO:0000256" key="2">
    <source>
        <dbReference type="SAM" id="Coils"/>
    </source>
</evidence>
<evidence type="ECO:0000313" key="4">
    <source>
        <dbReference type="EMBL" id="QGG48051.1"/>
    </source>
</evidence>
<dbReference type="CDD" id="cd00077">
    <property type="entry name" value="HDc"/>
    <property type="match status" value="1"/>
</dbReference>
<accession>A0A5Q2N131</accession>
<dbReference type="InterPro" id="IPR050135">
    <property type="entry name" value="dGTPase-like"/>
</dbReference>
<dbReference type="InterPro" id="IPR006674">
    <property type="entry name" value="HD_domain"/>
</dbReference>
<dbReference type="AlphaFoldDB" id="A0A5Q2N131"/>
<evidence type="ECO:0000313" key="5">
    <source>
        <dbReference type="Proteomes" id="UP000366051"/>
    </source>
</evidence>
<proteinExistence type="predicted"/>
<feature type="coiled-coil region" evidence="2">
    <location>
        <begin position="265"/>
        <end position="315"/>
    </location>
</feature>
<dbReference type="EC" id="3.1.5.1" evidence="4"/>
<dbReference type="Proteomes" id="UP000366051">
    <property type="component" value="Chromosome"/>
</dbReference>
<feature type="domain" description="HD" evidence="3">
    <location>
        <begin position="73"/>
        <end position="246"/>
    </location>
</feature>
<evidence type="ECO:0000259" key="3">
    <source>
        <dbReference type="PROSITE" id="PS51831"/>
    </source>
</evidence>
<dbReference type="InterPro" id="IPR003607">
    <property type="entry name" value="HD/PDEase_dom"/>
</dbReference>
<dbReference type="NCBIfam" id="TIGR01353">
    <property type="entry name" value="dGTP_triPase"/>
    <property type="match status" value="1"/>
</dbReference>
<dbReference type="KEGG" id="hcv:FTV88_1953"/>
<dbReference type="RefSeq" id="WP_162007972.1">
    <property type="nucleotide sequence ID" value="NZ_CP045875.1"/>
</dbReference>
<dbReference type="GO" id="GO:0008832">
    <property type="term" value="F:dGTPase activity"/>
    <property type="evidence" value="ECO:0007669"/>
    <property type="project" value="UniProtKB-EC"/>
</dbReference>
<protein>
    <submittedName>
        <fullName evidence="4">Putative dGTPase</fullName>
        <ecNumber evidence="4">3.1.5.1</ecNumber>
    </submittedName>
</protein>
<dbReference type="PROSITE" id="PS51831">
    <property type="entry name" value="HD"/>
    <property type="match status" value="1"/>
</dbReference>
<dbReference type="PANTHER" id="PTHR11373">
    <property type="entry name" value="DEOXYNUCLEOSIDE TRIPHOSPHATE TRIPHOSPHOHYDROLASE"/>
    <property type="match status" value="1"/>
</dbReference>
<gene>
    <name evidence="4" type="ORF">FTV88_1953</name>
</gene>
<keyword evidence="2" id="KW-0175">Coiled coil</keyword>
<evidence type="ECO:0000256" key="1">
    <source>
        <dbReference type="ARBA" id="ARBA00022801"/>
    </source>
</evidence>
<organism evidence="4 5">
    <name type="scientific">Heliorestis convoluta</name>
    <dbReference type="NCBI Taxonomy" id="356322"/>
    <lineage>
        <taxon>Bacteria</taxon>
        <taxon>Bacillati</taxon>
        <taxon>Bacillota</taxon>
        <taxon>Clostridia</taxon>
        <taxon>Eubacteriales</taxon>
        <taxon>Heliobacteriaceae</taxon>
        <taxon>Heliorestis</taxon>
    </lineage>
</organism>